<evidence type="ECO:0000256" key="12">
    <source>
        <dbReference type="ARBA" id="ARBA00023160"/>
    </source>
</evidence>
<dbReference type="InterPro" id="IPR015876">
    <property type="entry name" value="Acyl-CoA_DS"/>
</dbReference>
<evidence type="ECO:0000313" key="17">
    <source>
        <dbReference type="Proteomes" id="UP000791440"/>
    </source>
</evidence>
<keyword evidence="7 14" id="KW-1133">Transmembrane helix</keyword>
<feature type="transmembrane region" description="Helical" evidence="14">
    <location>
        <begin position="218"/>
        <end position="238"/>
    </location>
</feature>
<feature type="transmembrane region" description="Helical" evidence="14">
    <location>
        <begin position="44"/>
        <end position="65"/>
    </location>
</feature>
<keyword evidence="12 13" id="KW-0275">Fatty acid biosynthesis</keyword>
<keyword evidence="8 13" id="KW-0560">Oxidoreductase</keyword>
<dbReference type="GO" id="GO:0005506">
    <property type="term" value="F:iron ion binding"/>
    <property type="evidence" value="ECO:0007669"/>
    <property type="project" value="TreeGrafter"/>
</dbReference>
<reference evidence="16" key="2">
    <citation type="submission" date="2020-12" db="EMBL/GenBank/DDBJ databases">
        <authorList>
            <person name="Kanost M."/>
        </authorList>
    </citation>
    <scope>NUCLEOTIDE SEQUENCE</scope>
</reference>
<evidence type="ECO:0000256" key="10">
    <source>
        <dbReference type="ARBA" id="ARBA00023098"/>
    </source>
</evidence>
<proteinExistence type="inferred from homology"/>
<evidence type="ECO:0000313" key="16">
    <source>
        <dbReference type="EMBL" id="KAG6454732.1"/>
    </source>
</evidence>
<dbReference type="EMBL" id="JH668474">
    <property type="protein sequence ID" value="KAG6454731.1"/>
    <property type="molecule type" value="Genomic_DNA"/>
</dbReference>
<comment type="domain">
    <text evidence="13">The histidine box domains are involved in binding the catalytic metal ions.</text>
</comment>
<comment type="cofactor">
    <cofactor evidence="13">
        <name>Fe(2+)</name>
        <dbReference type="ChEBI" id="CHEBI:29033"/>
    </cofactor>
</comment>
<evidence type="ECO:0000256" key="14">
    <source>
        <dbReference type="SAM" id="Phobius"/>
    </source>
</evidence>
<name>A0A922CQH2_MANSE</name>
<dbReference type="GO" id="GO:0004768">
    <property type="term" value="F:stearoyl-CoA 9-desaturase activity"/>
    <property type="evidence" value="ECO:0007669"/>
    <property type="project" value="TreeGrafter"/>
</dbReference>
<evidence type="ECO:0000256" key="9">
    <source>
        <dbReference type="ARBA" id="ARBA00023004"/>
    </source>
</evidence>
<dbReference type="EMBL" id="JH668474">
    <property type="protein sequence ID" value="KAG6454733.1"/>
    <property type="molecule type" value="Genomic_DNA"/>
</dbReference>
<keyword evidence="4 13" id="KW-0812">Transmembrane</keyword>
<feature type="domain" description="Fatty acid desaturase" evidence="15">
    <location>
        <begin position="66"/>
        <end position="272"/>
    </location>
</feature>
<evidence type="ECO:0000256" key="8">
    <source>
        <dbReference type="ARBA" id="ARBA00023002"/>
    </source>
</evidence>
<evidence type="ECO:0000256" key="13">
    <source>
        <dbReference type="RuleBase" id="RU000581"/>
    </source>
</evidence>
<dbReference type="EMBL" id="JH668474">
    <property type="protein sequence ID" value="KAG6454734.1"/>
    <property type="molecule type" value="Genomic_DNA"/>
</dbReference>
<dbReference type="PROSITE" id="PS00476">
    <property type="entry name" value="FATTY_ACID_DESATUR_1"/>
    <property type="match status" value="1"/>
</dbReference>
<evidence type="ECO:0000256" key="7">
    <source>
        <dbReference type="ARBA" id="ARBA00022989"/>
    </source>
</evidence>
<dbReference type="InterPro" id="IPR001522">
    <property type="entry name" value="FADS-1_CS"/>
</dbReference>
<reference evidence="16" key="1">
    <citation type="journal article" date="2016" name="Insect Biochem. Mol. Biol.">
        <title>Multifaceted biological insights from a draft genome sequence of the tobacco hornworm moth, Manduca sexta.</title>
        <authorList>
            <person name="Kanost M.R."/>
            <person name="Arrese E.L."/>
            <person name="Cao X."/>
            <person name="Chen Y.R."/>
            <person name="Chellapilla S."/>
            <person name="Goldsmith M.R."/>
            <person name="Grosse-Wilde E."/>
            <person name="Heckel D.G."/>
            <person name="Herndon N."/>
            <person name="Jiang H."/>
            <person name="Papanicolaou A."/>
            <person name="Qu J."/>
            <person name="Soulages J.L."/>
            <person name="Vogel H."/>
            <person name="Walters J."/>
            <person name="Waterhouse R.M."/>
            <person name="Ahn S.J."/>
            <person name="Almeida F.C."/>
            <person name="An C."/>
            <person name="Aqrawi P."/>
            <person name="Bretschneider A."/>
            <person name="Bryant W.B."/>
            <person name="Bucks S."/>
            <person name="Chao H."/>
            <person name="Chevignon G."/>
            <person name="Christen J.M."/>
            <person name="Clarke D.F."/>
            <person name="Dittmer N.T."/>
            <person name="Ferguson L.C.F."/>
            <person name="Garavelou S."/>
            <person name="Gordon K.H.J."/>
            <person name="Gunaratna R.T."/>
            <person name="Han Y."/>
            <person name="Hauser F."/>
            <person name="He Y."/>
            <person name="Heidel-Fischer H."/>
            <person name="Hirsh A."/>
            <person name="Hu Y."/>
            <person name="Jiang H."/>
            <person name="Kalra D."/>
            <person name="Klinner C."/>
            <person name="Konig C."/>
            <person name="Kovar C."/>
            <person name="Kroll A.R."/>
            <person name="Kuwar S.S."/>
            <person name="Lee S.L."/>
            <person name="Lehman R."/>
            <person name="Li K."/>
            <person name="Li Z."/>
            <person name="Liang H."/>
            <person name="Lovelace S."/>
            <person name="Lu Z."/>
            <person name="Mansfield J.H."/>
            <person name="McCulloch K.J."/>
            <person name="Mathew T."/>
            <person name="Morton B."/>
            <person name="Muzny D.M."/>
            <person name="Neunemann D."/>
            <person name="Ongeri F."/>
            <person name="Pauchet Y."/>
            <person name="Pu L.L."/>
            <person name="Pyrousis I."/>
            <person name="Rao X.J."/>
            <person name="Redding A."/>
            <person name="Roesel C."/>
            <person name="Sanchez-Gracia A."/>
            <person name="Schaack S."/>
            <person name="Shukla A."/>
            <person name="Tetreau G."/>
            <person name="Wang Y."/>
            <person name="Xiong G.H."/>
            <person name="Traut W."/>
            <person name="Walsh T.K."/>
            <person name="Worley K.C."/>
            <person name="Wu D."/>
            <person name="Wu W."/>
            <person name="Wu Y.Q."/>
            <person name="Zhang X."/>
            <person name="Zou Z."/>
            <person name="Zucker H."/>
            <person name="Briscoe A.D."/>
            <person name="Burmester T."/>
            <person name="Clem R.J."/>
            <person name="Feyereisen R."/>
            <person name="Grimmelikhuijzen C.J.P."/>
            <person name="Hamodrakas S.J."/>
            <person name="Hansson B.S."/>
            <person name="Huguet E."/>
            <person name="Jermiin L.S."/>
            <person name="Lan Q."/>
            <person name="Lehman H.K."/>
            <person name="Lorenzen M."/>
            <person name="Merzendorfer H."/>
            <person name="Michalopoulos I."/>
            <person name="Morton D.B."/>
            <person name="Muthukrishnan S."/>
            <person name="Oakeshott J.G."/>
            <person name="Palmer W."/>
            <person name="Park Y."/>
            <person name="Passarelli A.L."/>
            <person name="Rozas J."/>
            <person name="Schwartz L.M."/>
            <person name="Smith W."/>
            <person name="Southgate A."/>
            <person name="Vilcinskas A."/>
            <person name="Vogt R."/>
            <person name="Wang P."/>
            <person name="Werren J."/>
            <person name="Yu X.Q."/>
            <person name="Zhou J.J."/>
            <person name="Brown S.J."/>
            <person name="Scherer S.E."/>
            <person name="Richards S."/>
            <person name="Blissard G.W."/>
        </authorList>
    </citation>
    <scope>NUCLEOTIDE SEQUENCE</scope>
</reference>
<feature type="transmembrane region" description="Helical" evidence="14">
    <location>
        <begin position="71"/>
        <end position="92"/>
    </location>
</feature>
<sequence length="328" mass="37665">MAPNTSNDVNSYIAEVDDAEINEEIKLKAPQAGPRKYEIVYRNIFTIGYLHIAAFYGVYLCFTAAKWQTMLFAYLSYVAATIGVTAGAHRLWSHKSFKAKIPLQVILMIFVSMANQRVTHWVRDHRLHHKYSDTDADPHNAARGFFYSHIGWLFVKKHPEVKKRGKLIDLSDLFSNPVLNFQHRYSKSFIPTVCFIIPTIIPVLFWGETLSNSWNLVIMRYVFNFHVFFLVNSAAHIWGNKPYDKNIMSTESKAVALATLGEGYHNFHHVFPWDYRSAELGNTVLNYTKTFIELCAKIGWAYDLKTVPYEMVVSRATRTGDGSLYASK</sequence>
<keyword evidence="17" id="KW-1185">Reference proteome</keyword>
<evidence type="ECO:0000256" key="3">
    <source>
        <dbReference type="ARBA" id="ARBA00022516"/>
    </source>
</evidence>
<keyword evidence="10" id="KW-0443">Lipid metabolism</keyword>
<keyword evidence="9" id="KW-0408">Iron</keyword>
<feature type="transmembrane region" description="Helical" evidence="14">
    <location>
        <begin position="189"/>
        <end position="206"/>
    </location>
</feature>
<comment type="caution">
    <text evidence="16">The sequence shown here is derived from an EMBL/GenBank/DDBJ whole genome shotgun (WGS) entry which is preliminary data.</text>
</comment>
<dbReference type="PANTHER" id="PTHR11351:SF31">
    <property type="entry name" value="DESATURASE 1, ISOFORM A-RELATED"/>
    <property type="match status" value="1"/>
</dbReference>
<keyword evidence="5" id="KW-0479">Metal-binding</keyword>
<dbReference type="AlphaFoldDB" id="A0A922CQH2"/>
<comment type="similarity">
    <text evidence="2 13">Belongs to the fatty acid desaturase type 1 family.</text>
</comment>
<evidence type="ECO:0000256" key="5">
    <source>
        <dbReference type="ARBA" id="ARBA00022723"/>
    </source>
</evidence>
<evidence type="ECO:0000256" key="2">
    <source>
        <dbReference type="ARBA" id="ARBA00009295"/>
    </source>
</evidence>
<gene>
    <name evidence="16" type="ORF">O3G_MSEX008835</name>
</gene>
<evidence type="ECO:0000259" key="15">
    <source>
        <dbReference type="Pfam" id="PF00487"/>
    </source>
</evidence>
<dbReference type="EMBL" id="JH668474">
    <property type="protein sequence ID" value="KAG6454732.1"/>
    <property type="molecule type" value="Genomic_DNA"/>
</dbReference>
<comment type="subcellular location">
    <subcellularLocation>
        <location evidence="1">Membrane</location>
        <topology evidence="1">Multi-pass membrane protein</topology>
    </subcellularLocation>
</comment>
<dbReference type="Proteomes" id="UP000791440">
    <property type="component" value="Unassembled WGS sequence"/>
</dbReference>
<dbReference type="InterPro" id="IPR005804">
    <property type="entry name" value="FA_desaturase_dom"/>
</dbReference>
<evidence type="ECO:0000256" key="1">
    <source>
        <dbReference type="ARBA" id="ARBA00004141"/>
    </source>
</evidence>
<keyword evidence="11 14" id="KW-0472">Membrane</keyword>
<dbReference type="GO" id="GO:0005789">
    <property type="term" value="C:endoplasmic reticulum membrane"/>
    <property type="evidence" value="ECO:0007669"/>
    <property type="project" value="TreeGrafter"/>
</dbReference>
<protein>
    <recommendedName>
        <fullName evidence="15">Fatty acid desaturase domain-containing protein</fullName>
    </recommendedName>
</protein>
<organism evidence="16 17">
    <name type="scientific">Manduca sexta</name>
    <name type="common">Tobacco hawkmoth</name>
    <name type="synonym">Tobacco hornworm</name>
    <dbReference type="NCBI Taxonomy" id="7130"/>
    <lineage>
        <taxon>Eukaryota</taxon>
        <taxon>Metazoa</taxon>
        <taxon>Ecdysozoa</taxon>
        <taxon>Arthropoda</taxon>
        <taxon>Hexapoda</taxon>
        <taxon>Insecta</taxon>
        <taxon>Pterygota</taxon>
        <taxon>Neoptera</taxon>
        <taxon>Endopterygota</taxon>
        <taxon>Lepidoptera</taxon>
        <taxon>Glossata</taxon>
        <taxon>Ditrysia</taxon>
        <taxon>Bombycoidea</taxon>
        <taxon>Sphingidae</taxon>
        <taxon>Sphinginae</taxon>
        <taxon>Sphingini</taxon>
        <taxon>Manduca</taxon>
    </lineage>
</organism>
<evidence type="ECO:0000256" key="6">
    <source>
        <dbReference type="ARBA" id="ARBA00022832"/>
    </source>
</evidence>
<dbReference type="GO" id="GO:0006636">
    <property type="term" value="P:unsaturated fatty acid biosynthetic process"/>
    <property type="evidence" value="ECO:0007669"/>
    <property type="project" value="TreeGrafter"/>
</dbReference>
<accession>A0A922CQH2</accession>
<dbReference type="Pfam" id="PF00487">
    <property type="entry name" value="FA_desaturase"/>
    <property type="match status" value="1"/>
</dbReference>
<keyword evidence="3 13" id="KW-0444">Lipid biosynthesis</keyword>
<dbReference type="CDD" id="cd03505">
    <property type="entry name" value="Delta9-FADS-like"/>
    <property type="match status" value="1"/>
</dbReference>
<dbReference type="PRINTS" id="PR00075">
    <property type="entry name" value="FACDDSATRASE"/>
</dbReference>
<dbReference type="PANTHER" id="PTHR11351">
    <property type="entry name" value="ACYL-COA DESATURASE"/>
    <property type="match status" value="1"/>
</dbReference>
<evidence type="ECO:0000256" key="4">
    <source>
        <dbReference type="ARBA" id="ARBA00022692"/>
    </source>
</evidence>
<keyword evidence="6" id="KW-0276">Fatty acid metabolism</keyword>
<evidence type="ECO:0000256" key="11">
    <source>
        <dbReference type="ARBA" id="ARBA00023136"/>
    </source>
</evidence>